<comment type="caution">
    <text evidence="2">The sequence shown here is derived from an EMBL/GenBank/DDBJ whole genome shotgun (WGS) entry which is preliminary data.</text>
</comment>
<keyword evidence="1" id="KW-0472">Membrane</keyword>
<organism evidence="2 3">
    <name type="scientific">Enterococcus durans</name>
    <dbReference type="NCBI Taxonomy" id="53345"/>
    <lineage>
        <taxon>Bacteria</taxon>
        <taxon>Bacillati</taxon>
        <taxon>Bacillota</taxon>
        <taxon>Bacilli</taxon>
        <taxon>Lactobacillales</taxon>
        <taxon>Enterococcaceae</taxon>
        <taxon>Enterococcus</taxon>
    </lineage>
</organism>
<name>A0A367CEP6_9ENTE</name>
<dbReference type="AlphaFoldDB" id="A0A367CEP6"/>
<proteinExistence type="predicted"/>
<dbReference type="EMBL" id="LEPB01000004">
    <property type="protein sequence ID" value="RCA10928.1"/>
    <property type="molecule type" value="Genomic_DNA"/>
</dbReference>
<keyword evidence="1" id="KW-0812">Transmembrane</keyword>
<feature type="transmembrane region" description="Helical" evidence="1">
    <location>
        <begin position="52"/>
        <end position="76"/>
    </location>
</feature>
<evidence type="ECO:0000313" key="2">
    <source>
        <dbReference type="EMBL" id="RCA10928.1"/>
    </source>
</evidence>
<reference evidence="2 3" key="1">
    <citation type="submission" date="2015-06" db="EMBL/GenBank/DDBJ databases">
        <title>The Genome Sequence of Enterococcus durans 4EA1.</title>
        <authorList>
            <consortium name="The Broad Institute Genomics Platform"/>
            <consortium name="The Broad Institute Genome Sequencing Center for Infectious Disease"/>
            <person name="Earl A.M."/>
            <person name="Van Tyne D."/>
            <person name="Lebreton F."/>
            <person name="Saavedra J.T."/>
            <person name="Gilmore M.S."/>
            <person name="Manson Mcguire A."/>
            <person name="Clock S."/>
            <person name="Crupain M."/>
            <person name="Rangan U."/>
            <person name="Young S."/>
            <person name="Abouelleil A."/>
            <person name="Cao P."/>
            <person name="Chapman S.B."/>
            <person name="Griggs A."/>
            <person name="Priest M."/>
            <person name="Shea T."/>
            <person name="Wortman J."/>
            <person name="Nusbaum C."/>
            <person name="Birren B."/>
        </authorList>
    </citation>
    <scope>NUCLEOTIDE SEQUENCE [LARGE SCALE GENOMIC DNA]</scope>
    <source>
        <strain evidence="2 3">4EA1</strain>
    </source>
</reference>
<sequence>MNQTSLSRRIIQSASIFFGTFFLALFIGQYFLSEGFLREYNTGGNITFSSNLFFSILQIFLFNLLSILAIIVANLFSKRKKDEQAYRGSGFLVLFVLGTIFGLTLGSNSFGVVRENAVLSQKLFDLFKLTQYSALWEFSALILVNSVTTDKGILLTTGKKTHVRSFREISYSSAELKMLSLAFLFLLVGAVVESRLLTK</sequence>
<feature type="transmembrane region" description="Helical" evidence="1">
    <location>
        <begin position="88"/>
        <end position="113"/>
    </location>
</feature>
<gene>
    <name evidence="2" type="ORF">EA71_01682</name>
</gene>
<evidence type="ECO:0000313" key="3">
    <source>
        <dbReference type="Proteomes" id="UP000252797"/>
    </source>
</evidence>
<feature type="transmembrane region" description="Helical" evidence="1">
    <location>
        <begin position="176"/>
        <end position="197"/>
    </location>
</feature>
<protein>
    <submittedName>
        <fullName evidence="2">Uncharacterized protein</fullName>
    </submittedName>
</protein>
<evidence type="ECO:0000256" key="1">
    <source>
        <dbReference type="SAM" id="Phobius"/>
    </source>
</evidence>
<dbReference type="RefSeq" id="WP_113845778.1">
    <property type="nucleotide sequence ID" value="NZ_LEPB01000004.1"/>
</dbReference>
<keyword evidence="1" id="KW-1133">Transmembrane helix</keyword>
<dbReference type="Proteomes" id="UP000252797">
    <property type="component" value="Unassembled WGS sequence"/>
</dbReference>
<feature type="transmembrane region" description="Helical" evidence="1">
    <location>
        <begin position="12"/>
        <end position="32"/>
    </location>
</feature>
<accession>A0A367CEP6</accession>
<feature type="transmembrane region" description="Helical" evidence="1">
    <location>
        <begin position="133"/>
        <end position="155"/>
    </location>
</feature>